<evidence type="ECO:0000313" key="3">
    <source>
        <dbReference type="Proteomes" id="UP001562354"/>
    </source>
</evidence>
<evidence type="ECO:0000256" key="1">
    <source>
        <dbReference type="SAM" id="MobiDB-lite"/>
    </source>
</evidence>
<feature type="region of interest" description="Disordered" evidence="1">
    <location>
        <begin position="108"/>
        <end position="128"/>
    </location>
</feature>
<organism evidence="2 3">
    <name type="scientific">Neodothiora populina</name>
    <dbReference type="NCBI Taxonomy" id="2781224"/>
    <lineage>
        <taxon>Eukaryota</taxon>
        <taxon>Fungi</taxon>
        <taxon>Dikarya</taxon>
        <taxon>Ascomycota</taxon>
        <taxon>Pezizomycotina</taxon>
        <taxon>Dothideomycetes</taxon>
        <taxon>Dothideomycetidae</taxon>
        <taxon>Dothideales</taxon>
        <taxon>Dothioraceae</taxon>
        <taxon>Neodothiora</taxon>
    </lineage>
</organism>
<dbReference type="RefSeq" id="XP_069199289.1">
    <property type="nucleotide sequence ID" value="XM_069342786.1"/>
</dbReference>
<protein>
    <submittedName>
        <fullName evidence="2">Uncharacterized protein</fullName>
    </submittedName>
</protein>
<proteinExistence type="predicted"/>
<comment type="caution">
    <text evidence="2">The sequence shown here is derived from an EMBL/GenBank/DDBJ whole genome shotgun (WGS) entry which is preliminary data.</text>
</comment>
<gene>
    <name evidence="2" type="ORF">AAFC00_003328</name>
</gene>
<dbReference type="GeneID" id="95977030"/>
<reference evidence="2 3" key="1">
    <citation type="submission" date="2024-07" db="EMBL/GenBank/DDBJ databases">
        <title>Draft sequence of the Neodothiora populina.</title>
        <authorList>
            <person name="Drown D.D."/>
            <person name="Schuette U.S."/>
            <person name="Buechlein A.B."/>
            <person name="Rusch D.R."/>
            <person name="Winton L.W."/>
            <person name="Adams G.A."/>
        </authorList>
    </citation>
    <scope>NUCLEOTIDE SEQUENCE [LARGE SCALE GENOMIC DNA]</scope>
    <source>
        <strain evidence="2 3">CPC 39397</strain>
    </source>
</reference>
<keyword evidence="3" id="KW-1185">Reference proteome</keyword>
<feature type="region of interest" description="Disordered" evidence="1">
    <location>
        <begin position="266"/>
        <end position="286"/>
    </location>
</feature>
<dbReference type="Proteomes" id="UP001562354">
    <property type="component" value="Unassembled WGS sequence"/>
</dbReference>
<name>A0ABR3PA41_9PEZI</name>
<sequence>MGGRAFILPGPNGEPALITPRMSRAIYSTLRDKCENVICDYYTVVSTLRDAPEKEDFGDIDFLVQDPRTEEANDKIARALNANRTLANGFDFTFAIPWPDLDHIVTEGENEEHTETGRPGIRSVSGNVTKASASDHDDLEAPVLSQEGSTTNYAQIDIHVCPANLSLAWNQYLHSYGDLGQIIGYLSYDMGLTSNDRGFFVRIEEQEARNWQKSMIFLSRSPEHVMGFLGLDTSKYNEGFDTELEFFEWIREARFARRYQREASRSERDAENAKESRNAKDDSGDHKRRLQTRRLFTRFIDGILPTFPLVLIPVREARRSFLADALEAFGKEEEYATRIVEVLAANKDEKARVLLADWLSEMTKLSKYKVNEIIRAIRRWATIVPVSEPDPLYTTQLGDLGFTANKKLIIRDSTVTAQFRSTVTISPGDHQLNLGGFLGPDSEGDGLDERAKEWIAVHWQEVRELERARVRAAKNKGTDISAPITVDEGSPL</sequence>
<evidence type="ECO:0000313" key="2">
    <source>
        <dbReference type="EMBL" id="KAL1303013.1"/>
    </source>
</evidence>
<feature type="compositionally biased region" description="Basic and acidic residues" evidence="1">
    <location>
        <begin position="266"/>
        <end position="285"/>
    </location>
</feature>
<accession>A0ABR3PA41</accession>
<dbReference type="EMBL" id="JBFMKM010000012">
    <property type="protein sequence ID" value="KAL1303013.1"/>
    <property type="molecule type" value="Genomic_DNA"/>
</dbReference>